<name>A0AAV5GAH5_9BASI</name>
<proteinExistence type="predicted"/>
<evidence type="ECO:0000313" key="3">
    <source>
        <dbReference type="EMBL" id="GJN89406.1"/>
    </source>
</evidence>
<evidence type="ECO:0008006" key="5">
    <source>
        <dbReference type="Google" id="ProtNLM"/>
    </source>
</evidence>
<organism evidence="3 4">
    <name type="scientific">Rhodotorula paludigena</name>
    <dbReference type="NCBI Taxonomy" id="86838"/>
    <lineage>
        <taxon>Eukaryota</taxon>
        <taxon>Fungi</taxon>
        <taxon>Dikarya</taxon>
        <taxon>Basidiomycota</taxon>
        <taxon>Pucciniomycotina</taxon>
        <taxon>Microbotryomycetes</taxon>
        <taxon>Sporidiobolales</taxon>
        <taxon>Sporidiobolaceae</taxon>
        <taxon>Rhodotorula</taxon>
    </lineage>
</organism>
<dbReference type="InterPro" id="IPR005793">
    <property type="entry name" value="Formyl_trans_C"/>
</dbReference>
<feature type="domain" description="Formyl transferase N-terminal" evidence="1">
    <location>
        <begin position="24"/>
        <end position="105"/>
    </location>
</feature>
<protein>
    <recommendedName>
        <fullName evidence="5">Methionyl-tRNA formyltransferase</fullName>
    </recommendedName>
</protein>
<dbReference type="Gene3D" id="3.40.50.12230">
    <property type="match status" value="1"/>
</dbReference>
<keyword evidence="4" id="KW-1185">Reference proteome</keyword>
<dbReference type="AlphaFoldDB" id="A0AAV5GAH5"/>
<accession>A0AAV5GAH5</accession>
<dbReference type="SUPFAM" id="SSF50486">
    <property type="entry name" value="FMT C-terminal domain-like"/>
    <property type="match status" value="1"/>
</dbReference>
<dbReference type="PANTHER" id="PTHR11138">
    <property type="entry name" value="METHIONYL-TRNA FORMYLTRANSFERASE"/>
    <property type="match status" value="1"/>
</dbReference>
<evidence type="ECO:0000259" key="1">
    <source>
        <dbReference type="Pfam" id="PF00551"/>
    </source>
</evidence>
<dbReference type="EMBL" id="BQKY01000004">
    <property type="protein sequence ID" value="GJN89406.1"/>
    <property type="molecule type" value="Genomic_DNA"/>
</dbReference>
<dbReference type="Pfam" id="PF02911">
    <property type="entry name" value="Formyl_trans_C"/>
    <property type="match status" value="1"/>
</dbReference>
<dbReference type="GO" id="GO:0004479">
    <property type="term" value="F:methionyl-tRNA formyltransferase activity"/>
    <property type="evidence" value="ECO:0007669"/>
    <property type="project" value="TreeGrafter"/>
</dbReference>
<dbReference type="PANTHER" id="PTHR11138:SF5">
    <property type="entry name" value="METHIONYL-TRNA FORMYLTRANSFERASE, MITOCHONDRIAL"/>
    <property type="match status" value="1"/>
</dbReference>
<dbReference type="InterPro" id="IPR011034">
    <property type="entry name" value="Formyl_transferase-like_C_sf"/>
</dbReference>
<gene>
    <name evidence="3" type="ORF">Rhopal_002386-T1</name>
</gene>
<dbReference type="InterPro" id="IPR002376">
    <property type="entry name" value="Formyl_transf_N"/>
</dbReference>
<dbReference type="InterPro" id="IPR036477">
    <property type="entry name" value="Formyl_transf_N_sf"/>
</dbReference>
<dbReference type="SUPFAM" id="SSF53328">
    <property type="entry name" value="Formyltransferase"/>
    <property type="match status" value="1"/>
</dbReference>
<comment type="caution">
    <text evidence="3">The sequence shown here is derived from an EMBL/GenBank/DDBJ whole genome shotgun (WGS) entry which is preliminary data.</text>
</comment>
<evidence type="ECO:0000313" key="4">
    <source>
        <dbReference type="Proteomes" id="UP001342314"/>
    </source>
</evidence>
<dbReference type="Proteomes" id="UP001342314">
    <property type="component" value="Unassembled WGS sequence"/>
</dbReference>
<reference evidence="3 4" key="1">
    <citation type="submission" date="2021-12" db="EMBL/GenBank/DDBJ databases">
        <title>High titer production of polyol ester of fatty acids by Rhodotorula paludigena BS15 towards product separation-free biomass refinery.</title>
        <authorList>
            <person name="Mano J."/>
            <person name="Ono H."/>
            <person name="Tanaka T."/>
            <person name="Naito K."/>
            <person name="Sushida H."/>
            <person name="Ike M."/>
            <person name="Tokuyasu K."/>
            <person name="Kitaoka M."/>
        </authorList>
    </citation>
    <scope>NUCLEOTIDE SEQUENCE [LARGE SCALE GENOMIC DNA]</scope>
    <source>
        <strain evidence="3 4">BS15</strain>
    </source>
</reference>
<evidence type="ECO:0000259" key="2">
    <source>
        <dbReference type="Pfam" id="PF02911"/>
    </source>
</evidence>
<dbReference type="GO" id="GO:0005739">
    <property type="term" value="C:mitochondrion"/>
    <property type="evidence" value="ECO:0007669"/>
    <property type="project" value="TreeGrafter"/>
</dbReference>
<sequence length="251" mass="27320">MPSLAQPPDTFLRPPDNSPSPRNLLLTASFGHLIPNSLLSHFLPLNALNVHPSLLPRRRGAAPIQWGIVSGDADGLKDGEGMGVTVQELSRGRFDRGRILAQQDVADFLTLEPLLARAGGDLLVSTLRSFASRTERAWTQDDTRATLAPKLSKADARADWSVRSADEVVRMQRGFGHQIQLRISSVALPSPFSSPSPGIVAPDPSAPKRLLLQCREGCVELVEVKKEGGKWVGATEWWNGVRRGRANLAFV</sequence>
<feature type="domain" description="Formyl transferase C-terminal" evidence="2">
    <location>
        <begin position="150"/>
        <end position="241"/>
    </location>
</feature>
<dbReference type="Pfam" id="PF00551">
    <property type="entry name" value="Formyl_trans_N"/>
    <property type="match status" value="1"/>
</dbReference>